<comment type="caution">
    <text evidence="2">The sequence shown here is derived from an EMBL/GenBank/DDBJ whole genome shotgun (WGS) entry which is preliminary data.</text>
</comment>
<accession>A0A6V8NW55</accession>
<name>A0A6V8NW55_9ACTN</name>
<dbReference type="EMBL" id="BLRW01000602">
    <property type="protein sequence ID" value="GFP24488.1"/>
    <property type="molecule type" value="Genomic_DNA"/>
</dbReference>
<protein>
    <submittedName>
        <fullName evidence="2">Uncharacterized protein</fullName>
    </submittedName>
</protein>
<evidence type="ECO:0000256" key="1">
    <source>
        <dbReference type="SAM" id="MobiDB-lite"/>
    </source>
</evidence>
<reference evidence="2 3" key="1">
    <citation type="journal article" date="2020" name="Front. Microbiol.">
        <title>Single-cell genomics of novel Actinobacteria with the Wood-Ljungdahl pathway discovered in a serpentinizing system.</title>
        <authorList>
            <person name="Merino N."/>
            <person name="Kawai M."/>
            <person name="Boyd E.S."/>
            <person name="Colman D.R."/>
            <person name="McGlynn S.E."/>
            <person name="Nealson K.H."/>
            <person name="Kurokawa K."/>
            <person name="Hongoh Y."/>
        </authorList>
    </citation>
    <scope>NUCLEOTIDE SEQUENCE [LARGE SCALE GENOMIC DNA]</scope>
    <source>
        <strain evidence="2 3">S09_30</strain>
    </source>
</reference>
<evidence type="ECO:0000313" key="3">
    <source>
        <dbReference type="Proteomes" id="UP000585609"/>
    </source>
</evidence>
<evidence type="ECO:0000313" key="2">
    <source>
        <dbReference type="EMBL" id="GFP24488.1"/>
    </source>
</evidence>
<dbReference type="AlphaFoldDB" id="A0A6V8NW55"/>
<feature type="region of interest" description="Disordered" evidence="1">
    <location>
        <begin position="45"/>
        <end position="64"/>
    </location>
</feature>
<sequence>TKPLRLQEDFGIKERIVTAEMHGRIGTAWEEFRVTIRVVCREAEQEAHQGTAGGIKEGVSAHRD</sequence>
<feature type="non-terminal residue" evidence="2">
    <location>
        <position position="1"/>
    </location>
</feature>
<proteinExistence type="predicted"/>
<gene>
    <name evidence="2" type="ORF">HKBW3S09_01955</name>
</gene>
<dbReference type="Proteomes" id="UP000585609">
    <property type="component" value="Unassembled WGS sequence"/>
</dbReference>
<organism evidence="2 3">
    <name type="scientific">Candidatus Hakubella thermalkaliphila</name>
    <dbReference type="NCBI Taxonomy" id="2754717"/>
    <lineage>
        <taxon>Bacteria</taxon>
        <taxon>Bacillati</taxon>
        <taxon>Actinomycetota</taxon>
        <taxon>Actinomycetota incertae sedis</taxon>
        <taxon>Candidatus Hakubellales</taxon>
        <taxon>Candidatus Hakubellaceae</taxon>
        <taxon>Candidatus Hakubella</taxon>
    </lineage>
</organism>